<feature type="compositionally biased region" description="Polar residues" evidence="1">
    <location>
        <begin position="281"/>
        <end position="292"/>
    </location>
</feature>
<dbReference type="VEuPathDB" id="FungiDB:A1O7_05021"/>
<feature type="compositionally biased region" description="Polar residues" evidence="1">
    <location>
        <begin position="162"/>
        <end position="179"/>
    </location>
</feature>
<name>W9VYY6_9EURO</name>
<evidence type="ECO:0000313" key="2">
    <source>
        <dbReference type="EMBL" id="EXJ60868.1"/>
    </source>
</evidence>
<dbReference type="HOGENOM" id="CLU_545116_0_0_1"/>
<evidence type="ECO:0000256" key="1">
    <source>
        <dbReference type="SAM" id="MobiDB-lite"/>
    </source>
</evidence>
<protein>
    <submittedName>
        <fullName evidence="2">Uncharacterized protein</fullName>
    </submittedName>
</protein>
<evidence type="ECO:0000313" key="3">
    <source>
        <dbReference type="Proteomes" id="UP000019473"/>
    </source>
</evidence>
<keyword evidence="3" id="KW-1185">Reference proteome</keyword>
<comment type="caution">
    <text evidence="2">The sequence shown here is derived from an EMBL/GenBank/DDBJ whole genome shotgun (WGS) entry which is preliminary data.</text>
</comment>
<dbReference type="EMBL" id="AMGW01000003">
    <property type="protein sequence ID" value="EXJ60868.1"/>
    <property type="molecule type" value="Genomic_DNA"/>
</dbReference>
<feature type="region of interest" description="Disordered" evidence="1">
    <location>
        <begin position="159"/>
        <end position="229"/>
    </location>
</feature>
<dbReference type="GeneID" id="19179606"/>
<reference evidence="2 3" key="1">
    <citation type="submission" date="2013-03" db="EMBL/GenBank/DDBJ databases">
        <title>The Genome Sequence of Cladophialophora yegresii CBS 114405.</title>
        <authorList>
            <consortium name="The Broad Institute Genomics Platform"/>
            <person name="Cuomo C."/>
            <person name="de Hoog S."/>
            <person name="Gorbushina A."/>
            <person name="Walker B."/>
            <person name="Young S.K."/>
            <person name="Zeng Q."/>
            <person name="Gargeya S."/>
            <person name="Fitzgerald M."/>
            <person name="Haas B."/>
            <person name="Abouelleil A."/>
            <person name="Allen A.W."/>
            <person name="Alvarado L."/>
            <person name="Arachchi H.M."/>
            <person name="Berlin A.M."/>
            <person name="Chapman S.B."/>
            <person name="Gainer-Dewar J."/>
            <person name="Goldberg J."/>
            <person name="Griggs A."/>
            <person name="Gujja S."/>
            <person name="Hansen M."/>
            <person name="Howarth C."/>
            <person name="Imamovic A."/>
            <person name="Ireland A."/>
            <person name="Larimer J."/>
            <person name="McCowan C."/>
            <person name="Murphy C."/>
            <person name="Pearson M."/>
            <person name="Poon T.W."/>
            <person name="Priest M."/>
            <person name="Roberts A."/>
            <person name="Saif S."/>
            <person name="Shea T."/>
            <person name="Sisk P."/>
            <person name="Sykes S."/>
            <person name="Wortman J."/>
            <person name="Nusbaum C."/>
            <person name="Birren B."/>
        </authorList>
    </citation>
    <scope>NUCLEOTIDE SEQUENCE [LARGE SCALE GENOMIC DNA]</scope>
    <source>
        <strain evidence="2 3">CBS 114405</strain>
    </source>
</reference>
<dbReference type="OrthoDB" id="10433996at2759"/>
<feature type="region of interest" description="Disordered" evidence="1">
    <location>
        <begin position="270"/>
        <end position="495"/>
    </location>
</feature>
<feature type="compositionally biased region" description="Basic and acidic residues" evidence="1">
    <location>
        <begin position="478"/>
        <end position="487"/>
    </location>
</feature>
<feature type="compositionally biased region" description="Basic and acidic residues" evidence="1">
    <location>
        <begin position="402"/>
        <end position="424"/>
    </location>
</feature>
<proteinExistence type="predicted"/>
<feature type="compositionally biased region" description="Polar residues" evidence="1">
    <location>
        <begin position="196"/>
        <end position="208"/>
    </location>
</feature>
<feature type="compositionally biased region" description="Low complexity" evidence="1">
    <location>
        <begin position="443"/>
        <end position="459"/>
    </location>
</feature>
<accession>W9VYY6</accession>
<dbReference type="Proteomes" id="UP000019473">
    <property type="component" value="Unassembled WGS sequence"/>
</dbReference>
<sequence length="495" mass="54058">MDENLLDVPNNTWVNATTAPGMGIPAWLYRRCLYLLDVESMPDSTNTRGRIQSDLLTQTGIRVPWPLMTAVTLTYMDTNPDRRNRFQNFTEAQMRPVEGDGQIQPVGPIRRDATTVAATARGADEAAQEDRDRLEVAHILLSMANQVPQAAPLTVSLEASEETGTTNQGSHSPNGSSERVSPPADDHVPAPVTGDHNANASRNQTQPEQGLLPASEQHASPPKETKDSDVQARLRGILRHINATETIGSLLEGEHVQDNDQYLSTVEQPLAPAPPARTDNEVTSADSGTQPEPRTDKGARRPASPAANVKVDGSEGRPVERTTRPRRTRAPRKPIPTVTSERVTRSTAAKRKREELEEANKTQTDGEESSRTDTDENQDPPATKRPRLILKINTATGKITKRSSDAQDSDKADGEDESHGKHEGSTSSPTQVQGPKDRPTPITPRRLILRPPKAPTKTKATGKSRKRQRSDEPQDEGDAGKESDDGKAKKRRTGK</sequence>
<feature type="compositionally biased region" description="Basic and acidic residues" evidence="1">
    <location>
        <begin position="312"/>
        <end position="323"/>
    </location>
</feature>
<gene>
    <name evidence="2" type="ORF">A1O7_05021</name>
</gene>
<feature type="compositionally biased region" description="Polar residues" evidence="1">
    <location>
        <begin position="338"/>
        <end position="347"/>
    </location>
</feature>
<organism evidence="2 3">
    <name type="scientific">Cladophialophora yegresii CBS 114405</name>
    <dbReference type="NCBI Taxonomy" id="1182544"/>
    <lineage>
        <taxon>Eukaryota</taxon>
        <taxon>Fungi</taxon>
        <taxon>Dikarya</taxon>
        <taxon>Ascomycota</taxon>
        <taxon>Pezizomycotina</taxon>
        <taxon>Eurotiomycetes</taxon>
        <taxon>Chaetothyriomycetidae</taxon>
        <taxon>Chaetothyriales</taxon>
        <taxon>Herpotrichiellaceae</taxon>
        <taxon>Cladophialophora</taxon>
    </lineage>
</organism>
<dbReference type="AlphaFoldDB" id="W9VYY6"/>
<dbReference type="RefSeq" id="XP_007757221.1">
    <property type="nucleotide sequence ID" value="XM_007759031.1"/>
</dbReference>